<organism evidence="2 3">
    <name type="scientific">Nocardioides simplex</name>
    <name type="common">Arthrobacter simplex</name>
    <dbReference type="NCBI Taxonomy" id="2045"/>
    <lineage>
        <taxon>Bacteria</taxon>
        <taxon>Bacillati</taxon>
        <taxon>Actinomycetota</taxon>
        <taxon>Actinomycetes</taxon>
        <taxon>Propionibacteriales</taxon>
        <taxon>Nocardioidaceae</taxon>
        <taxon>Pimelobacter</taxon>
    </lineage>
</organism>
<name>A0A0A1DJZ9_NOCSI</name>
<accession>A0A0A1DJZ9</accession>
<protein>
    <submittedName>
        <fullName evidence="2">Uncharacterized protein</fullName>
    </submittedName>
</protein>
<dbReference type="STRING" id="2045.KR76_09595"/>
<keyword evidence="3" id="KW-1185">Reference proteome</keyword>
<dbReference type="HOGENOM" id="CLU_846868_0_0_11"/>
<dbReference type="KEGG" id="psim:KR76_09595"/>
<dbReference type="EMBL" id="CP009896">
    <property type="protein sequence ID" value="AIY16947.2"/>
    <property type="molecule type" value="Genomic_DNA"/>
</dbReference>
<reference evidence="2 3" key="1">
    <citation type="journal article" date="2015" name="Genome Announc.">
        <title>Complete Genome Sequence of Steroid-Transforming Nocardioides simplex VKM Ac-2033D.</title>
        <authorList>
            <person name="Shtratnikova V.Y."/>
            <person name="Schelkunov M.I."/>
            <person name="Pekov Y.A."/>
            <person name="Fokina V.V."/>
            <person name="Logacheva M.D."/>
            <person name="Sokolov S.L."/>
            <person name="Bragin E.Y."/>
            <person name="Ashapkin V.V."/>
            <person name="Donova M.V."/>
        </authorList>
    </citation>
    <scope>NUCLEOTIDE SEQUENCE [LARGE SCALE GENOMIC DNA]</scope>
    <source>
        <strain evidence="2 3">VKM Ac-2033D</strain>
    </source>
</reference>
<evidence type="ECO:0000313" key="2">
    <source>
        <dbReference type="EMBL" id="AIY16947.2"/>
    </source>
</evidence>
<feature type="compositionally biased region" description="Basic and acidic residues" evidence="1">
    <location>
        <begin position="28"/>
        <end position="42"/>
    </location>
</feature>
<evidence type="ECO:0000313" key="3">
    <source>
        <dbReference type="Proteomes" id="UP000030300"/>
    </source>
</evidence>
<dbReference type="AlphaFoldDB" id="A0A0A1DJZ9"/>
<gene>
    <name evidence="2" type="ORF">KR76_09595</name>
</gene>
<dbReference type="Proteomes" id="UP000030300">
    <property type="component" value="Chromosome"/>
</dbReference>
<evidence type="ECO:0000256" key="1">
    <source>
        <dbReference type="SAM" id="MobiDB-lite"/>
    </source>
</evidence>
<sequence length="328" mass="37565">MVPTSAEATVQQRHLDRRIGTRGVHLSVDSDRAKDDGRRREGQICGQQRDSQLQCRFNETVQRLGNGLDLHRRRRHVPDHTDSGVLLTFFQEAIDLPNDSIRATHIFLRVQQVLLVKSRNDHWIADPIRGHIGREVLRRILAAEHCVEDTGRRLRLSQLFALLLEEGARSLSRGSKTQKGADQQMQRRQGDLGRELDRIANFKTIAGGLIPILESPKRAFGIQMLVPRIESREDCSRSYHFFFNVGGLLPAATCFHRPCSQARREAALAGLIRFLKNLVNFPRLERRQRVHNGVVIQVQELAMQVLLWLFIVRHYSSLKIQSVPPRTV</sequence>
<proteinExistence type="predicted"/>
<feature type="region of interest" description="Disordered" evidence="1">
    <location>
        <begin position="26"/>
        <end position="45"/>
    </location>
</feature>